<dbReference type="OrthoDB" id="8904098at2759"/>
<sequence>MGSIEEDSLRLEEALIQDQETKLYTGDGSVDFKGRPVLKQNTGTWKACPFILGGSPLTRMCQVVAASFRKRNLAVPEDSSLLYETPDKSSAIEGSRKIEHSDELRLVFPYFEFTVAVFSALVTLVKNKGVCKAPICLSKPSLSHLTRPDRIG</sequence>
<dbReference type="EMBL" id="DF973140">
    <property type="protein sequence ID" value="GAU13781.1"/>
    <property type="molecule type" value="Genomic_DNA"/>
</dbReference>
<evidence type="ECO:0000313" key="2">
    <source>
        <dbReference type="Proteomes" id="UP000242715"/>
    </source>
</evidence>
<dbReference type="Proteomes" id="UP000242715">
    <property type="component" value="Unassembled WGS sequence"/>
</dbReference>
<keyword evidence="2" id="KW-1185">Reference proteome</keyword>
<gene>
    <name evidence="1" type="ORF">TSUD_82900</name>
</gene>
<accession>A0A2Z6LLL1</accession>
<dbReference type="AlphaFoldDB" id="A0A2Z6LLL1"/>
<protein>
    <submittedName>
        <fullName evidence="1">Uncharacterized protein</fullName>
    </submittedName>
</protein>
<organism evidence="1 2">
    <name type="scientific">Trifolium subterraneum</name>
    <name type="common">Subterranean clover</name>
    <dbReference type="NCBI Taxonomy" id="3900"/>
    <lineage>
        <taxon>Eukaryota</taxon>
        <taxon>Viridiplantae</taxon>
        <taxon>Streptophyta</taxon>
        <taxon>Embryophyta</taxon>
        <taxon>Tracheophyta</taxon>
        <taxon>Spermatophyta</taxon>
        <taxon>Magnoliopsida</taxon>
        <taxon>eudicotyledons</taxon>
        <taxon>Gunneridae</taxon>
        <taxon>Pentapetalae</taxon>
        <taxon>rosids</taxon>
        <taxon>fabids</taxon>
        <taxon>Fabales</taxon>
        <taxon>Fabaceae</taxon>
        <taxon>Papilionoideae</taxon>
        <taxon>50 kb inversion clade</taxon>
        <taxon>NPAAA clade</taxon>
        <taxon>Hologalegina</taxon>
        <taxon>IRL clade</taxon>
        <taxon>Trifolieae</taxon>
        <taxon>Trifolium</taxon>
    </lineage>
</organism>
<proteinExistence type="predicted"/>
<reference evidence="2" key="1">
    <citation type="journal article" date="2017" name="Front. Plant Sci.">
        <title>Climate Clever Clovers: New Paradigm to Reduce the Environmental Footprint of Ruminants by Breeding Low Methanogenic Forages Utilizing Haplotype Variation.</title>
        <authorList>
            <person name="Kaur P."/>
            <person name="Appels R."/>
            <person name="Bayer P.E."/>
            <person name="Keeble-Gagnere G."/>
            <person name="Wang J."/>
            <person name="Hirakawa H."/>
            <person name="Shirasawa K."/>
            <person name="Vercoe P."/>
            <person name="Stefanova K."/>
            <person name="Durmic Z."/>
            <person name="Nichols P."/>
            <person name="Revell C."/>
            <person name="Isobe S.N."/>
            <person name="Edwards D."/>
            <person name="Erskine W."/>
        </authorList>
    </citation>
    <scope>NUCLEOTIDE SEQUENCE [LARGE SCALE GENOMIC DNA]</scope>
    <source>
        <strain evidence="2">cv. Daliak</strain>
    </source>
</reference>
<evidence type="ECO:0000313" key="1">
    <source>
        <dbReference type="EMBL" id="GAU13781.1"/>
    </source>
</evidence>
<name>A0A2Z6LLL1_TRISU</name>